<name>A0ACC0APD7_CATRO</name>
<gene>
    <name evidence="1" type="ORF">M9H77_20674</name>
</gene>
<dbReference type="Proteomes" id="UP001060085">
    <property type="component" value="Linkage Group LG05"/>
</dbReference>
<reference evidence="2" key="1">
    <citation type="journal article" date="2023" name="Nat. Plants">
        <title>Single-cell RNA sequencing provides a high-resolution roadmap for understanding the multicellular compartmentation of specialized metabolism.</title>
        <authorList>
            <person name="Sun S."/>
            <person name="Shen X."/>
            <person name="Li Y."/>
            <person name="Li Y."/>
            <person name="Wang S."/>
            <person name="Li R."/>
            <person name="Zhang H."/>
            <person name="Shen G."/>
            <person name="Guo B."/>
            <person name="Wei J."/>
            <person name="Xu J."/>
            <person name="St-Pierre B."/>
            <person name="Chen S."/>
            <person name="Sun C."/>
        </authorList>
    </citation>
    <scope>NUCLEOTIDE SEQUENCE [LARGE SCALE GENOMIC DNA]</scope>
</reference>
<dbReference type="EMBL" id="CM044705">
    <property type="protein sequence ID" value="KAI5661351.1"/>
    <property type="molecule type" value="Genomic_DNA"/>
</dbReference>
<proteinExistence type="predicted"/>
<accession>A0ACC0APD7</accession>
<evidence type="ECO:0000313" key="2">
    <source>
        <dbReference type="Proteomes" id="UP001060085"/>
    </source>
</evidence>
<comment type="caution">
    <text evidence="1">The sequence shown here is derived from an EMBL/GenBank/DDBJ whole genome shotgun (WGS) entry which is preliminary data.</text>
</comment>
<sequence>MSCVKVLAELPDLKSIPSNYAYFSNITKEDTIPASDFEISIPIIDFSLLTSATPHEQIQVVENLGKACEDWGFFMLVNHGIPETLMKEIIDVSNEFFNLPEEEKMQYETKHVLDPIRFGTSFNTKKEEVFFWRDYLKIIVHPDFHCPKNPQVFSDILLEYCKRSREVVRKLIEGVSKSLGLEQGYTEKSLDLDSTMQIFVANYYPRCPQPELAMGLPPHSDHGLFTLLIQNGVAGLQIQKDGKWINVNALPNSILVNTGDQLEIFSNGKYKSVLHRATVNHRKTRISLAMANGPSPENMVRPAAKLLESEGNVLPAYTPMKYREYIQVQQANKLNAKTCVDRVKIRHE</sequence>
<organism evidence="1 2">
    <name type="scientific">Catharanthus roseus</name>
    <name type="common">Madagascar periwinkle</name>
    <name type="synonym">Vinca rosea</name>
    <dbReference type="NCBI Taxonomy" id="4058"/>
    <lineage>
        <taxon>Eukaryota</taxon>
        <taxon>Viridiplantae</taxon>
        <taxon>Streptophyta</taxon>
        <taxon>Embryophyta</taxon>
        <taxon>Tracheophyta</taxon>
        <taxon>Spermatophyta</taxon>
        <taxon>Magnoliopsida</taxon>
        <taxon>eudicotyledons</taxon>
        <taxon>Gunneridae</taxon>
        <taxon>Pentapetalae</taxon>
        <taxon>asterids</taxon>
        <taxon>lamiids</taxon>
        <taxon>Gentianales</taxon>
        <taxon>Apocynaceae</taxon>
        <taxon>Rauvolfioideae</taxon>
        <taxon>Vinceae</taxon>
        <taxon>Catharanthinae</taxon>
        <taxon>Catharanthus</taxon>
    </lineage>
</organism>
<protein>
    <submittedName>
        <fullName evidence="1">Uncharacterized protein</fullName>
    </submittedName>
</protein>
<keyword evidence="2" id="KW-1185">Reference proteome</keyword>
<evidence type="ECO:0000313" key="1">
    <source>
        <dbReference type="EMBL" id="KAI5661351.1"/>
    </source>
</evidence>